<sequence length="64" mass="6795">MGTNEADEKTLVISAPGAISKPYVSGVKVDGKELSRPILQHCELVGASLIEFDMSDTRGSWGTT</sequence>
<dbReference type="InParanoid" id="W3WG94"/>
<proteinExistence type="predicted"/>
<dbReference type="RefSeq" id="XP_007842109.1">
    <property type="nucleotide sequence ID" value="XM_007843918.1"/>
</dbReference>
<dbReference type="HOGENOM" id="CLU_2868403_0_0_1"/>
<name>W3WG94_PESFW</name>
<dbReference type="OrthoDB" id="449263at2759"/>
<dbReference type="Proteomes" id="UP000030651">
    <property type="component" value="Unassembled WGS sequence"/>
</dbReference>
<protein>
    <submittedName>
        <fullName evidence="1">Uncharacterized protein</fullName>
    </submittedName>
</protein>
<dbReference type="KEGG" id="pfy:PFICI_15337"/>
<gene>
    <name evidence="1" type="ORF">PFICI_15337</name>
</gene>
<accession>W3WG94</accession>
<keyword evidence="2" id="KW-1185">Reference proteome</keyword>
<dbReference type="AlphaFoldDB" id="W3WG94"/>
<reference evidence="2" key="1">
    <citation type="journal article" date="2015" name="BMC Genomics">
        <title>Genomic and transcriptomic analysis of the endophytic fungus Pestalotiopsis fici reveals its lifestyle and high potential for synthesis of natural products.</title>
        <authorList>
            <person name="Wang X."/>
            <person name="Zhang X."/>
            <person name="Liu L."/>
            <person name="Xiang M."/>
            <person name="Wang W."/>
            <person name="Sun X."/>
            <person name="Che Y."/>
            <person name="Guo L."/>
            <person name="Liu G."/>
            <person name="Guo L."/>
            <person name="Wang C."/>
            <person name="Yin W.B."/>
            <person name="Stadler M."/>
            <person name="Zhang X."/>
            <person name="Liu X."/>
        </authorList>
    </citation>
    <scope>NUCLEOTIDE SEQUENCE [LARGE SCALE GENOMIC DNA]</scope>
    <source>
        <strain evidence="2">W106-1 / CGMCC3.15140</strain>
    </source>
</reference>
<organism evidence="1 2">
    <name type="scientific">Pestalotiopsis fici (strain W106-1 / CGMCC3.15140)</name>
    <dbReference type="NCBI Taxonomy" id="1229662"/>
    <lineage>
        <taxon>Eukaryota</taxon>
        <taxon>Fungi</taxon>
        <taxon>Dikarya</taxon>
        <taxon>Ascomycota</taxon>
        <taxon>Pezizomycotina</taxon>
        <taxon>Sordariomycetes</taxon>
        <taxon>Xylariomycetidae</taxon>
        <taxon>Amphisphaeriales</taxon>
        <taxon>Sporocadaceae</taxon>
        <taxon>Pestalotiopsis</taxon>
    </lineage>
</organism>
<dbReference type="GeneID" id="19280350"/>
<dbReference type="EMBL" id="KI912125">
    <property type="protein sequence ID" value="ETS72945.1"/>
    <property type="molecule type" value="Genomic_DNA"/>
</dbReference>
<evidence type="ECO:0000313" key="1">
    <source>
        <dbReference type="EMBL" id="ETS72945.1"/>
    </source>
</evidence>
<evidence type="ECO:0000313" key="2">
    <source>
        <dbReference type="Proteomes" id="UP000030651"/>
    </source>
</evidence>
<dbReference type="Gene3D" id="3.30.2080.10">
    <property type="entry name" value="GH92 mannosidase domain"/>
    <property type="match status" value="1"/>
</dbReference>